<dbReference type="GO" id="GO:0005524">
    <property type="term" value="F:ATP binding"/>
    <property type="evidence" value="ECO:0007669"/>
    <property type="project" value="UniProtKB-KW"/>
</dbReference>
<comment type="caution">
    <text evidence="6">The sequence shown here is derived from an EMBL/GenBank/DDBJ whole genome shotgun (WGS) entry which is preliminary data.</text>
</comment>
<dbReference type="PROSITE" id="PS50893">
    <property type="entry name" value="ABC_TRANSPORTER_2"/>
    <property type="match status" value="2"/>
</dbReference>
<organism evidence="6 7">
    <name type="scientific">Bosea eneae</name>
    <dbReference type="NCBI Taxonomy" id="151454"/>
    <lineage>
        <taxon>Bacteria</taxon>
        <taxon>Pseudomonadati</taxon>
        <taxon>Pseudomonadota</taxon>
        <taxon>Alphaproteobacteria</taxon>
        <taxon>Hyphomicrobiales</taxon>
        <taxon>Boseaceae</taxon>
        <taxon>Bosea</taxon>
    </lineage>
</organism>
<dbReference type="InterPro" id="IPR003593">
    <property type="entry name" value="AAA+_ATPase"/>
</dbReference>
<keyword evidence="3 6" id="KW-0067">ATP-binding</keyword>
<dbReference type="InterPro" id="IPR051309">
    <property type="entry name" value="ABCF_ATPase"/>
</dbReference>
<dbReference type="InterPro" id="IPR017871">
    <property type="entry name" value="ABC_transporter-like_CS"/>
</dbReference>
<keyword evidence="2" id="KW-0547">Nucleotide-binding</keyword>
<dbReference type="PANTHER" id="PTHR42855:SF1">
    <property type="entry name" value="ABC TRANSPORTER DOMAIN-CONTAINING PROTEIN"/>
    <property type="match status" value="1"/>
</dbReference>
<protein>
    <submittedName>
        <fullName evidence="6">ABC-F family ATP-binding cassette domain-containing protein</fullName>
    </submittedName>
</protein>
<dbReference type="PANTHER" id="PTHR42855">
    <property type="entry name" value="ABC TRANSPORTER ATP-BINDING SUBUNIT"/>
    <property type="match status" value="1"/>
</dbReference>
<proteinExistence type="inferred from homology"/>
<keyword evidence="4" id="KW-0175">Coiled coil</keyword>
<dbReference type="InterPro" id="IPR003439">
    <property type="entry name" value="ABC_transporter-like_ATP-bd"/>
</dbReference>
<dbReference type="InterPro" id="IPR032524">
    <property type="entry name" value="ABC_tran_C"/>
</dbReference>
<name>A0ABW0IKE4_9HYPH</name>
<gene>
    <name evidence="6" type="ORF">ACFPOB_04175</name>
</gene>
<dbReference type="SUPFAM" id="SSF52540">
    <property type="entry name" value="P-loop containing nucleoside triphosphate hydrolases"/>
    <property type="match status" value="2"/>
</dbReference>
<dbReference type="SMART" id="SM00382">
    <property type="entry name" value="AAA"/>
    <property type="match status" value="2"/>
</dbReference>
<dbReference type="EMBL" id="JBHSLW010000006">
    <property type="protein sequence ID" value="MFC5418756.1"/>
    <property type="molecule type" value="Genomic_DNA"/>
</dbReference>
<evidence type="ECO:0000259" key="5">
    <source>
        <dbReference type="PROSITE" id="PS50893"/>
    </source>
</evidence>
<evidence type="ECO:0000256" key="4">
    <source>
        <dbReference type="SAM" id="Coils"/>
    </source>
</evidence>
<keyword evidence="7" id="KW-1185">Reference proteome</keyword>
<feature type="domain" description="ABC transporter" evidence="5">
    <location>
        <begin position="5"/>
        <end position="215"/>
    </location>
</feature>
<dbReference type="Proteomes" id="UP001596053">
    <property type="component" value="Unassembled WGS sequence"/>
</dbReference>
<evidence type="ECO:0000313" key="7">
    <source>
        <dbReference type="Proteomes" id="UP001596053"/>
    </source>
</evidence>
<evidence type="ECO:0000256" key="3">
    <source>
        <dbReference type="ARBA" id="ARBA00022840"/>
    </source>
</evidence>
<dbReference type="Gene3D" id="1.10.287.380">
    <property type="entry name" value="Valyl-tRNA synthetase, C-terminal domain"/>
    <property type="match status" value="1"/>
</dbReference>
<dbReference type="PROSITE" id="PS00211">
    <property type="entry name" value="ABC_TRANSPORTER_1"/>
    <property type="match status" value="1"/>
</dbReference>
<dbReference type="Pfam" id="PF00005">
    <property type="entry name" value="ABC_tran"/>
    <property type="match status" value="2"/>
</dbReference>
<dbReference type="Pfam" id="PF16326">
    <property type="entry name" value="ABC_tran_CTD"/>
    <property type="match status" value="1"/>
</dbReference>
<dbReference type="InterPro" id="IPR027417">
    <property type="entry name" value="P-loop_NTPase"/>
</dbReference>
<evidence type="ECO:0000313" key="6">
    <source>
        <dbReference type="EMBL" id="MFC5418756.1"/>
    </source>
</evidence>
<sequence length="602" mass="65527">MAPLLHLRDVALTFGGQPLLESAEIAVSAGEKVCLVGRNGSGKSTLLKIAAGLIEPDSAERFLQPGVTVRYLPQEPDFTGFATSLAYVEAGLGPGDDLYRARYLVEELGLTGEEDPRAMSGGESRRAALARVLAPEPDILLLDEPTNHLDLPVIEWLEAELKSLRSAMVLISHDRRFLSNLSRATIWLDRGQTRRVERGFGEFEAWRDEVLAQEELDRHKLDRKIAREEDWLRYGVSARRTRNQRRLGELHALRDQRRTARKAVGTVKLEASEAQSSGKLVIEALGITKSYGDRPIVKPLSLRIARGDRIGIVGPNGAGKTTLINLLTGALKPDAGTVKLGTALEMVTLDQSRESLDPATPLGDVLTGGGSDQVMVGGEPRHVVSYMKDFLFQPLQRGTAVGALSGGERGRLMLARALAKPSNLLVLDEPTNDLDIETLDLLQELVADYAGTVLLVSHDRDFLDRTVSSVLISDGDGVWTEFAGGYSDMLAQRGRGVGDRSRVAPEKQAAEAAPKPAAAPAAASKRKLSFNEKHALETLPKKLDALQAEAGKLNAALAGDLYTRDPKLFAKATARLDEVTREIAEAEERWLELEMLREEIGA</sequence>
<reference evidence="7" key="1">
    <citation type="journal article" date="2019" name="Int. J. Syst. Evol. Microbiol.">
        <title>The Global Catalogue of Microorganisms (GCM) 10K type strain sequencing project: providing services to taxonomists for standard genome sequencing and annotation.</title>
        <authorList>
            <consortium name="The Broad Institute Genomics Platform"/>
            <consortium name="The Broad Institute Genome Sequencing Center for Infectious Disease"/>
            <person name="Wu L."/>
            <person name="Ma J."/>
        </authorList>
    </citation>
    <scope>NUCLEOTIDE SEQUENCE [LARGE SCALE GENOMIC DNA]</scope>
    <source>
        <strain evidence="7">NCAIM B.01391</strain>
    </source>
</reference>
<dbReference type="InterPro" id="IPR037118">
    <property type="entry name" value="Val-tRNA_synth_C_sf"/>
</dbReference>
<dbReference type="Gene3D" id="3.40.50.300">
    <property type="entry name" value="P-loop containing nucleotide triphosphate hydrolases"/>
    <property type="match status" value="2"/>
</dbReference>
<feature type="coiled-coil region" evidence="4">
    <location>
        <begin position="569"/>
        <end position="596"/>
    </location>
</feature>
<feature type="domain" description="ABC transporter" evidence="5">
    <location>
        <begin position="282"/>
        <end position="500"/>
    </location>
</feature>
<dbReference type="RefSeq" id="WP_377796134.1">
    <property type="nucleotide sequence ID" value="NZ_JBHSLW010000006.1"/>
</dbReference>
<evidence type="ECO:0000256" key="1">
    <source>
        <dbReference type="ARBA" id="ARBA00005417"/>
    </source>
</evidence>
<evidence type="ECO:0000256" key="2">
    <source>
        <dbReference type="ARBA" id="ARBA00022741"/>
    </source>
</evidence>
<dbReference type="CDD" id="cd03221">
    <property type="entry name" value="ABCF_EF-3"/>
    <property type="match status" value="2"/>
</dbReference>
<accession>A0ABW0IKE4</accession>
<comment type="similarity">
    <text evidence="1">Belongs to the ABC transporter superfamily.</text>
</comment>